<dbReference type="AlphaFoldDB" id="A0A2M6R9N1"/>
<evidence type="ECO:0000256" key="9">
    <source>
        <dbReference type="ARBA" id="ARBA00025217"/>
    </source>
</evidence>
<dbReference type="InterPro" id="IPR029033">
    <property type="entry name" value="His_PPase_superfam"/>
</dbReference>
<dbReference type="GO" id="GO:0006428">
    <property type="term" value="P:isoleucyl-tRNA aminoacylation"/>
    <property type="evidence" value="ECO:0007669"/>
    <property type="project" value="InterPro"/>
</dbReference>
<dbReference type="EC" id="6.1.1.5" evidence="2"/>
<dbReference type="PANTHER" id="PTHR42780">
    <property type="entry name" value="SOLEUCYL-TRNA SYNTHETASE"/>
    <property type="match status" value="1"/>
</dbReference>
<dbReference type="InterPro" id="IPR033709">
    <property type="entry name" value="Anticodon_Ile_ABEc"/>
</dbReference>
<dbReference type="Pfam" id="PF00133">
    <property type="entry name" value="tRNA-synt_1"/>
    <property type="match status" value="2"/>
</dbReference>
<feature type="binding site" evidence="12">
    <location>
        <position position="589"/>
    </location>
    <ligand>
        <name>substrate</name>
    </ligand>
</feature>
<evidence type="ECO:0000256" key="11">
    <source>
        <dbReference type="PIRSR" id="PIRSR613078-1"/>
    </source>
</evidence>
<evidence type="ECO:0000256" key="4">
    <source>
        <dbReference type="ARBA" id="ARBA00022598"/>
    </source>
</evidence>
<accession>A0A2M6R9N1</accession>
<protein>
    <recommendedName>
        <fullName evidence="2">isoleucine--tRNA ligase</fullName>
        <ecNumber evidence="2">6.1.1.5</ecNumber>
    </recommendedName>
</protein>
<feature type="domain" description="Methionyl/Valyl/Leucyl/Isoleucyl-tRNA synthetase anticodon-binding" evidence="15">
    <location>
        <begin position="923"/>
        <end position="1069"/>
    </location>
</feature>
<dbReference type="InterPro" id="IPR014729">
    <property type="entry name" value="Rossmann-like_a/b/a_fold"/>
</dbReference>
<evidence type="ECO:0000256" key="1">
    <source>
        <dbReference type="ARBA" id="ARBA00007078"/>
    </source>
</evidence>
<comment type="catalytic activity">
    <reaction evidence="10">
        <text>tRNA(Ile) + L-isoleucine + ATP = L-isoleucyl-tRNA(Ile) + AMP + diphosphate</text>
        <dbReference type="Rhea" id="RHEA:11060"/>
        <dbReference type="Rhea" id="RHEA-COMP:9666"/>
        <dbReference type="Rhea" id="RHEA-COMP:9695"/>
        <dbReference type="ChEBI" id="CHEBI:30616"/>
        <dbReference type="ChEBI" id="CHEBI:33019"/>
        <dbReference type="ChEBI" id="CHEBI:58045"/>
        <dbReference type="ChEBI" id="CHEBI:78442"/>
        <dbReference type="ChEBI" id="CHEBI:78528"/>
        <dbReference type="ChEBI" id="CHEBI:456215"/>
        <dbReference type="EC" id="6.1.1.5"/>
    </reaction>
</comment>
<gene>
    <name evidence="16" type="ORF">COT79_00450</name>
</gene>
<dbReference type="Pfam" id="PF08264">
    <property type="entry name" value="Anticodon_1"/>
    <property type="match status" value="1"/>
</dbReference>
<comment type="similarity">
    <text evidence="1">Belongs to the class-I aminoacyl-tRNA synthetase family. IleS type 2 subfamily.</text>
</comment>
<dbReference type="Gene3D" id="1.10.730.10">
    <property type="entry name" value="Isoleucyl-tRNA Synthetase, Domain 1"/>
    <property type="match status" value="1"/>
</dbReference>
<dbReference type="GO" id="GO:0002161">
    <property type="term" value="F:aminoacyl-tRNA deacylase activity"/>
    <property type="evidence" value="ECO:0007669"/>
    <property type="project" value="InterPro"/>
</dbReference>
<dbReference type="PROSITE" id="PS00178">
    <property type="entry name" value="AA_TRNA_LIGASE_I"/>
    <property type="match status" value="1"/>
</dbReference>
<dbReference type="CDD" id="cd07067">
    <property type="entry name" value="HP_PGM_like"/>
    <property type="match status" value="1"/>
</dbReference>
<dbReference type="InterPro" id="IPR013078">
    <property type="entry name" value="His_Pase_superF_clade-1"/>
</dbReference>
<reference evidence="17" key="1">
    <citation type="submission" date="2017-09" db="EMBL/GenBank/DDBJ databases">
        <title>Depth-based differentiation of microbial function through sediment-hosted aquifers and enrichment of novel symbionts in the deep terrestrial subsurface.</title>
        <authorList>
            <person name="Probst A.J."/>
            <person name="Ladd B."/>
            <person name="Jarett J.K."/>
            <person name="Geller-Mcgrath D.E."/>
            <person name="Sieber C.M.K."/>
            <person name="Emerson J.B."/>
            <person name="Anantharaman K."/>
            <person name="Thomas B.C."/>
            <person name="Malmstrom R."/>
            <person name="Stieglmeier M."/>
            <person name="Klingl A."/>
            <person name="Woyke T."/>
            <person name="Ryan C.M."/>
            <person name="Banfield J.F."/>
        </authorList>
    </citation>
    <scope>NUCLEOTIDE SEQUENCE [LARGE SCALE GENOMIC DNA]</scope>
</reference>
<keyword evidence="8 13" id="KW-0030">Aminoacyl-tRNA synthetase</keyword>
<keyword evidence="5 13" id="KW-0547">Nucleotide-binding</keyword>
<dbReference type="Gene3D" id="3.90.740.10">
    <property type="entry name" value="Valyl/Leucyl/Isoleucyl-tRNA synthetase, editing domain"/>
    <property type="match status" value="1"/>
</dbReference>
<organism evidence="16 17">
    <name type="scientific">Candidatus Berkelbacteria bacterium CG10_big_fil_rev_8_21_14_0_10_43_14</name>
    <dbReference type="NCBI Taxonomy" id="1974515"/>
    <lineage>
        <taxon>Bacteria</taxon>
        <taxon>Candidatus Berkelbacteria</taxon>
    </lineage>
</organism>
<comment type="function">
    <text evidence="9">Catalyzes the attachment of isoleucine to tRNA(Ile). As IleRS can inadvertently accommodate and process structurally similar amino acids such as valine, to avoid such errors it has two additional distinct tRNA(Ile)-dependent editing activities. One activity is designated as 'pretransfer' editing and involves the hydrolysis of activated Val-AMP. The other activity is designated 'posttransfer' editing and involves deacylation of mischarged Val-tRNA(Ile).</text>
</comment>
<evidence type="ECO:0000256" key="6">
    <source>
        <dbReference type="ARBA" id="ARBA00022840"/>
    </source>
</evidence>
<dbReference type="Gene3D" id="3.40.50.620">
    <property type="entry name" value="HUPs"/>
    <property type="match status" value="3"/>
</dbReference>
<dbReference type="SMART" id="SM00855">
    <property type="entry name" value="PGAM"/>
    <property type="match status" value="1"/>
</dbReference>
<feature type="binding site" evidence="12">
    <location>
        <begin position="537"/>
        <end position="544"/>
    </location>
    <ligand>
        <name>substrate</name>
    </ligand>
</feature>
<dbReference type="PRINTS" id="PR00984">
    <property type="entry name" value="TRNASYNTHILE"/>
</dbReference>
<evidence type="ECO:0000256" key="7">
    <source>
        <dbReference type="ARBA" id="ARBA00022917"/>
    </source>
</evidence>
<dbReference type="Pfam" id="PF00300">
    <property type="entry name" value="His_Phos_1"/>
    <property type="match status" value="1"/>
</dbReference>
<dbReference type="Proteomes" id="UP000231162">
    <property type="component" value="Unassembled WGS sequence"/>
</dbReference>
<keyword evidence="7 13" id="KW-0648">Protein biosynthesis</keyword>
<evidence type="ECO:0000259" key="15">
    <source>
        <dbReference type="Pfam" id="PF08264"/>
    </source>
</evidence>
<dbReference type="InterPro" id="IPR002300">
    <property type="entry name" value="aa-tRNA-synth_Ia"/>
</dbReference>
<evidence type="ECO:0000313" key="16">
    <source>
        <dbReference type="EMBL" id="PIS07219.1"/>
    </source>
</evidence>
<dbReference type="GO" id="GO:0004822">
    <property type="term" value="F:isoleucine-tRNA ligase activity"/>
    <property type="evidence" value="ECO:0007669"/>
    <property type="project" value="UniProtKB-EC"/>
</dbReference>
<keyword evidence="3" id="KW-0963">Cytoplasm</keyword>
<dbReference type="SUPFAM" id="SSF50677">
    <property type="entry name" value="ValRS/IleRS/LeuRS editing domain"/>
    <property type="match status" value="1"/>
</dbReference>
<dbReference type="InterPro" id="IPR001412">
    <property type="entry name" value="aa-tRNA-synth_I_CS"/>
</dbReference>
<dbReference type="SUPFAM" id="SSF52374">
    <property type="entry name" value="Nucleotidylyl transferase"/>
    <property type="match status" value="1"/>
</dbReference>
<sequence>MAEQSTCLPLEGNSARAGRSNFPPKVIDSEVYLVARTRKEYSLRAEVLIQIRFMTPNEREQSILDFWEKNNILQKSIDQSKNWKPFSFYDGPPFATGLPHYGHILATAIKDTVIRYWYMQGFAIDRRVGWDCHGLPIENLIEKEIGIAGGKKEIIEKYGIETFNAACAASVFRCVADFEKTLKRVGRWADYKNAYATMDTNYTESVWWVFSELYKQGLVYEDYRVTPYCPRCGTPLSNFEVNQGYKDVNDQSICVAFALVDEPDTSFLVWTTTPWTLPSNVAIAVGSSIAYVKVKKEKHAYWIAKDLVGVMGDGYSIVDEALGKTLIDKKYEPLYRQPNTDTAYRIVVADFVSTGEGTGLVHMAPAFGEDDMRVGKQENLPVLITVDLEGNVKHGHGIPGEGLFVKKADDVIVRDLESRSLLYKRERIVHSYPFCWRCDSPLLYYPINSWYVAVTKIKDQLVTNNKKIHWVPEHVKEGRFGKWLEGARDWCISRNRFWGAPLPIWRCKECKAVTALGSLAELREHAQPARNGYFIMRHGQADHNLKHIVDCDPTDNSHLTDEGKKQVTASAANLKDTHFDYIFGSDFARTKETGAIVADTLGVDSRNIIYDERLREINAGDLQGKTDTQFYTILGDGDDKLTRTPEGGESLISVRERMMGFIGDIESRYEGKTILIVSHDYPLWMLQTGARGLTNTQSLALLTNQVFIDNAQVKPLDYTPIPHNADYVLDLHRPYIDAISLLCNKCSKPMHRVEEVFDCWFESGSMPYAQWHYPFENKEKVEQSFPADFIAEGMDQTRGWFYTLHVLATALTQTKSDLGEHVGAFTNVVTNGLILGEDGKKLSKRLKNYPSLDEVLETSGADALRYFLLASSPIGEDYIVSRKRIEETARRIIGTLENCYSFYAMYAGAHHKPSSAKSANILDQWIISRINTLVRDVTKEMNGYELTRASRLFDMFIDGLSNWYVRRSRSRFQKSGDAPDSASAVHTLKTVLFTCAQIIAPFTPFIAEEIYQKLKSKSDPESVHLCRYPVSDATQIDTKLEASMDTVRTVVAGALALRAQSGIKIRQPLARLVISEKLDADFTTLIADEINVKTVELGKKMELDSVLTPQLIAEGNLRELERAYAGMRKQLGLSPADVITSVAVSDAHLLAREVPAAWRTKAFGSIDANIQYDATIEVALNGATIILAVQVK</sequence>
<evidence type="ECO:0000256" key="2">
    <source>
        <dbReference type="ARBA" id="ARBA00013165"/>
    </source>
</evidence>
<evidence type="ECO:0000313" key="17">
    <source>
        <dbReference type="Proteomes" id="UP000231162"/>
    </source>
</evidence>
<dbReference type="InterPro" id="IPR013155">
    <property type="entry name" value="M/V/L/I-tRNA-synth_anticd-bd"/>
</dbReference>
<feature type="domain" description="Aminoacyl-tRNA synthetase class Ia" evidence="14">
    <location>
        <begin position="744"/>
        <end position="877"/>
    </location>
</feature>
<evidence type="ECO:0000259" key="14">
    <source>
        <dbReference type="Pfam" id="PF00133"/>
    </source>
</evidence>
<dbReference type="InterPro" id="IPR009080">
    <property type="entry name" value="tRNAsynth_Ia_anticodon-bd"/>
</dbReference>
<name>A0A2M6R9N1_9BACT</name>
<comment type="caution">
    <text evidence="16">The sequence shown here is derived from an EMBL/GenBank/DDBJ whole genome shotgun (WGS) entry which is preliminary data.</text>
</comment>
<feature type="domain" description="Aminoacyl-tRNA synthetase class Ia" evidence="14">
    <location>
        <begin position="63"/>
        <end position="525"/>
    </location>
</feature>
<keyword evidence="4 13" id="KW-0436">Ligase</keyword>
<evidence type="ECO:0000256" key="3">
    <source>
        <dbReference type="ARBA" id="ARBA00022490"/>
    </source>
</evidence>
<feature type="active site" description="Proton donor/acceptor" evidence="11">
    <location>
        <position position="616"/>
    </location>
</feature>
<keyword evidence="6 13" id="KW-0067">ATP-binding</keyword>
<dbReference type="PANTHER" id="PTHR42780:SF1">
    <property type="entry name" value="ISOLEUCINE--TRNA LIGASE, CYTOPLASMIC"/>
    <property type="match status" value="1"/>
</dbReference>
<dbReference type="InterPro" id="IPR002301">
    <property type="entry name" value="Ile-tRNA-ligase"/>
</dbReference>
<dbReference type="SUPFAM" id="SSF53254">
    <property type="entry name" value="Phosphoglycerate mutase-like"/>
    <property type="match status" value="1"/>
</dbReference>
<dbReference type="EMBL" id="PEZX01000009">
    <property type="protein sequence ID" value="PIS07219.1"/>
    <property type="molecule type" value="Genomic_DNA"/>
</dbReference>
<dbReference type="InterPro" id="IPR009008">
    <property type="entry name" value="Val/Leu/Ile-tRNA-synth_edit"/>
</dbReference>
<evidence type="ECO:0000256" key="12">
    <source>
        <dbReference type="PIRSR" id="PIRSR613078-2"/>
    </source>
</evidence>
<dbReference type="InterPro" id="IPR023586">
    <property type="entry name" value="Ile-tRNA-ligase_type2"/>
</dbReference>
<evidence type="ECO:0000256" key="10">
    <source>
        <dbReference type="ARBA" id="ARBA00048359"/>
    </source>
</evidence>
<dbReference type="GO" id="GO:0005524">
    <property type="term" value="F:ATP binding"/>
    <property type="evidence" value="ECO:0007669"/>
    <property type="project" value="UniProtKB-KW"/>
</dbReference>
<evidence type="ECO:0000256" key="5">
    <source>
        <dbReference type="ARBA" id="ARBA00022741"/>
    </source>
</evidence>
<feature type="active site" description="Tele-phosphohistidine intermediate" evidence="11">
    <location>
        <position position="538"/>
    </location>
</feature>
<dbReference type="SUPFAM" id="SSF47323">
    <property type="entry name" value="Anticodon-binding domain of a subclass of class I aminoacyl-tRNA synthetases"/>
    <property type="match status" value="1"/>
</dbReference>
<evidence type="ECO:0000256" key="13">
    <source>
        <dbReference type="RuleBase" id="RU363035"/>
    </source>
</evidence>
<evidence type="ECO:0000256" key="8">
    <source>
        <dbReference type="ARBA" id="ARBA00023146"/>
    </source>
</evidence>
<dbReference type="GO" id="GO:0000049">
    <property type="term" value="F:tRNA binding"/>
    <property type="evidence" value="ECO:0007669"/>
    <property type="project" value="InterPro"/>
</dbReference>
<dbReference type="CDD" id="cd07961">
    <property type="entry name" value="Anticodon_Ia_Ile_ABEc"/>
    <property type="match status" value="1"/>
</dbReference>
<proteinExistence type="inferred from homology"/>